<organism evidence="1 4">
    <name type="scientific">Xanthomonas sontii</name>
    <dbReference type="NCBI Taxonomy" id="2650745"/>
    <lineage>
        <taxon>Bacteria</taxon>
        <taxon>Pseudomonadati</taxon>
        <taxon>Pseudomonadota</taxon>
        <taxon>Gammaproteobacteria</taxon>
        <taxon>Lysobacterales</taxon>
        <taxon>Lysobacteraceae</taxon>
        <taxon>Xanthomonas</taxon>
    </lineage>
</organism>
<sequence length="508" mass="55575">MNEAWLKPALLGIDRPQRIALDGALGEVLAAIATQDDAALGYSQQVGALAACRRAALRLGAPLPLPPPAPPDPQALPADHAWVPLLRALFASAQPAAWLKRLRHEACLQLAARGQHLPVAVLPQALDAGARLSALRGALRPVLGARGSWLAARNTEWTYAADAVAAAQTPADLARIWEEGTFDARLLALRQLRASDPDGARQRLQDAQKELSARERVACVDALRPQLCEADAPFLQQLLKDRSREVRQLAGPMLARLPSTAHAQYLQAQMSAVLQQQRTGLLRRVSWTLEAPRAADAGWNEAAIDSKRPDSDALGERAWWLYQLARQLPLAWWCRTLEKTPQEVLAWSRTTEWGAALLRAWLEQVDASEPAWVEALLDVEQRQRSPSELLALLPPERRERYWPPSTAQLQRQALLGQVLAGTAHGQHLSAAYSQSLATDLGSLFGAPMLRHDYLLRDALLELLAVLHPSALPRVQVADPPADASAALLDCVQQARQLLVLRQTLHAAS</sequence>
<evidence type="ECO:0000313" key="1">
    <source>
        <dbReference type="EMBL" id="MRG99196.1"/>
    </source>
</evidence>
<reference evidence="3 4" key="1">
    <citation type="submission" date="2019-11" db="EMBL/GenBank/DDBJ databases">
        <title>First report of rice panicle blight caused by Xanthomonas sp. in Iran.</title>
        <authorList>
            <person name="Mirghasempour S.A."/>
            <person name="Huang S."/>
            <person name="Brady C.L."/>
            <person name="Studholme D.J."/>
        </authorList>
    </citation>
    <scope>NUCLEOTIDE SEQUENCE [LARGE SCALE GENOMIC DNA]</scope>
    <source>
        <strain evidence="1 4">ASD011</strain>
        <strain evidence="3">SAM114</strain>
    </source>
</reference>
<accession>A0A6N7Q7E6</accession>
<dbReference type="EMBL" id="WJPN01000001">
    <property type="protein sequence ID" value="MRG99196.1"/>
    <property type="molecule type" value="Genomic_DNA"/>
</dbReference>
<dbReference type="RefSeq" id="WP_153750532.1">
    <property type="nucleotide sequence ID" value="NZ_WJPM01000001.1"/>
</dbReference>
<gene>
    <name evidence="1" type="ORF">GIY21_02720</name>
    <name evidence="2" type="ORF">GIY22_00060</name>
</gene>
<reference evidence="2" key="2">
    <citation type="journal article" date="2020" name="Plant Dis.">
        <title>A Grain Rot of Rice in Iran Caused by a Xanthomonas Strain Closely Related to X. sacchari.</title>
        <authorList>
            <person name="Mirghasempour S.A."/>
            <person name="Huang S."/>
            <person name="Studholme D.J."/>
            <person name="Brady C.L."/>
        </authorList>
    </citation>
    <scope>NUCLEOTIDE SEQUENCE</scope>
    <source>
        <strain evidence="2">SAM114</strain>
    </source>
</reference>
<evidence type="ECO:0000313" key="3">
    <source>
        <dbReference type="Proteomes" id="UP000437931"/>
    </source>
</evidence>
<protein>
    <submittedName>
        <fullName evidence="1">Uncharacterized protein</fullName>
    </submittedName>
</protein>
<dbReference type="AlphaFoldDB" id="A0A6N7Q7E6"/>
<dbReference type="Proteomes" id="UP000439314">
    <property type="component" value="Unassembled WGS sequence"/>
</dbReference>
<dbReference type="EMBL" id="WJPM01000001">
    <property type="protein sequence ID" value="MRH73013.1"/>
    <property type="molecule type" value="Genomic_DNA"/>
</dbReference>
<name>A0A6N7Q7E6_9XANT</name>
<dbReference type="Proteomes" id="UP000437931">
    <property type="component" value="Unassembled WGS sequence"/>
</dbReference>
<proteinExistence type="predicted"/>
<evidence type="ECO:0000313" key="2">
    <source>
        <dbReference type="EMBL" id="MRH73013.1"/>
    </source>
</evidence>
<evidence type="ECO:0000313" key="4">
    <source>
        <dbReference type="Proteomes" id="UP000439314"/>
    </source>
</evidence>
<keyword evidence="3" id="KW-1185">Reference proteome</keyword>
<comment type="caution">
    <text evidence="1">The sequence shown here is derived from an EMBL/GenBank/DDBJ whole genome shotgun (WGS) entry which is preliminary data.</text>
</comment>
<dbReference type="Pfam" id="PF18944">
    <property type="entry name" value="DUF5691"/>
    <property type="match status" value="1"/>
</dbReference>
<dbReference type="InterPro" id="IPR043746">
    <property type="entry name" value="DUF5691"/>
</dbReference>